<evidence type="ECO:0000313" key="1">
    <source>
        <dbReference type="EMBL" id="GMA29466.1"/>
    </source>
</evidence>
<sequence length="104" mass="11540">MGRAVTEDPEHPDRWLVIDGRRWRRTDPALPHPLVEALQSQLGRARAAVRAAKRDGDDAALAAARHRVGLAKHGLGERGEAWWERGEPERLAAAEAALAELEQR</sequence>
<protein>
    <recommendedName>
        <fullName evidence="3">Biopolymer transporter Tol</fullName>
    </recommendedName>
</protein>
<dbReference type="AlphaFoldDB" id="A0AA37USC3"/>
<reference evidence="1 2" key="1">
    <citation type="journal article" date="2014" name="Int. J. Syst. Evol. Microbiol.">
        <title>Complete genome sequence of Corynebacterium casei LMG S-19264T (=DSM 44701T), isolated from a smear-ripened cheese.</title>
        <authorList>
            <consortium name="US DOE Joint Genome Institute (JGI-PGF)"/>
            <person name="Walter F."/>
            <person name="Albersmeier A."/>
            <person name="Kalinowski J."/>
            <person name="Ruckert C."/>
        </authorList>
    </citation>
    <scope>NUCLEOTIDE SEQUENCE [LARGE SCALE GENOMIC DNA]</scope>
    <source>
        <strain evidence="1 2">NBRC 112289</strain>
    </source>
</reference>
<comment type="caution">
    <text evidence="1">The sequence shown here is derived from an EMBL/GenBank/DDBJ whole genome shotgun (WGS) entry which is preliminary data.</text>
</comment>
<evidence type="ECO:0000313" key="2">
    <source>
        <dbReference type="Proteomes" id="UP001157160"/>
    </source>
</evidence>
<accession>A0AA37USC3</accession>
<dbReference type="RefSeq" id="WP_284233604.1">
    <property type="nucleotide sequence ID" value="NZ_BSUL01000001.1"/>
</dbReference>
<organism evidence="1 2">
    <name type="scientific">Arenivirga flava</name>
    <dbReference type="NCBI Taxonomy" id="1930060"/>
    <lineage>
        <taxon>Bacteria</taxon>
        <taxon>Bacillati</taxon>
        <taxon>Actinomycetota</taxon>
        <taxon>Actinomycetes</taxon>
        <taxon>Micrococcales</taxon>
        <taxon>Microbacteriaceae</taxon>
        <taxon>Arenivirga</taxon>
    </lineage>
</organism>
<gene>
    <name evidence="1" type="ORF">GCM10025874_27190</name>
</gene>
<proteinExistence type="predicted"/>
<dbReference type="Proteomes" id="UP001157160">
    <property type="component" value="Unassembled WGS sequence"/>
</dbReference>
<keyword evidence="2" id="KW-1185">Reference proteome</keyword>
<dbReference type="EMBL" id="BSUL01000001">
    <property type="protein sequence ID" value="GMA29466.1"/>
    <property type="molecule type" value="Genomic_DNA"/>
</dbReference>
<name>A0AA37USC3_9MICO</name>
<evidence type="ECO:0008006" key="3">
    <source>
        <dbReference type="Google" id="ProtNLM"/>
    </source>
</evidence>